<organism evidence="1">
    <name type="scientific">Moineauvirus Sfi21</name>
    <dbReference type="NCBI Taxonomy" id="64186"/>
    <lineage>
        <taxon>Viruses</taxon>
        <taxon>Duplodnaviria</taxon>
        <taxon>Heunggongvirae</taxon>
        <taxon>Uroviricota</taxon>
        <taxon>Caudoviricetes</taxon>
        <taxon>Aliceevansviridae</taxon>
        <taxon>Moineauvirus</taxon>
    </lineage>
</organism>
<name>O21981_9CAUD</name>
<dbReference type="NCBIfam" id="TIGR01598">
    <property type="entry name" value="holin_phiLC3"/>
    <property type="match status" value="1"/>
</dbReference>
<protein>
    <submittedName>
        <fullName evidence="1">Holin</fullName>
    </submittedName>
</protein>
<reference evidence="1" key="1">
    <citation type="journal article" date="1996" name="Virology">
        <title>Site-specific spontaneous deletions in three genome regions of a temperate Streptococcus thermophilus phage.</title>
        <authorList>
            <person name="Bruttin A."/>
            <person name="Brussow H."/>
        </authorList>
    </citation>
    <scope>NUCLEOTIDE SEQUENCE</scope>
</reference>
<dbReference type="OrthoDB" id="26529at10239"/>
<reference evidence="1" key="3">
    <citation type="journal article" date="1997" name="Virology">
        <title>Characterization of the lysogeny DNA module from the temperate Streptococcus thermophilus bacteriophage phi Sfi21.</title>
        <authorList>
            <person name="Bruttin A."/>
            <person name="Desiere F."/>
            <person name="Lucchini S."/>
            <person name="Foley S."/>
            <person name="Brussow H."/>
        </authorList>
    </citation>
    <scope>NUCLEOTIDE SEQUENCE</scope>
</reference>
<proteinExistence type="predicted"/>
<gene>
    <name evidence="1" type="primary">orf87a</name>
</gene>
<dbReference type="EMBL" id="X95646">
    <property type="protein sequence ID" value="CAA64941.1"/>
    <property type="molecule type" value="Genomic_DNA"/>
</dbReference>
<reference evidence="1" key="2">
    <citation type="submission" date="1996-02" db="EMBL/GenBank/DDBJ databases">
        <authorList>
            <person name="Bruessow H."/>
        </authorList>
    </citation>
    <scope>NUCLEOTIDE SEQUENCE</scope>
</reference>
<dbReference type="PIR" id="T09208">
    <property type="entry name" value="T09208"/>
</dbReference>
<accession>O21981</accession>
<dbReference type="InterPro" id="IPR006485">
    <property type="entry name" value="Phage-like_holin"/>
</dbReference>
<dbReference type="KEGG" id="vg:1262120"/>
<dbReference type="Pfam" id="PF04531">
    <property type="entry name" value="Phage_holin_1"/>
    <property type="match status" value="1"/>
</dbReference>
<sequence length="87" mass="9781">MKKRKKKMINFKLRLQNKATLVALISAVFLMLQQFGLHVPNNIQEGINTLVGILVILGIITDPTTKGIADSERALSYIQPLDDKEVY</sequence>
<reference evidence="1" key="4">
    <citation type="submission" date="1997-03" db="EMBL/GenBank/DDBJ databases">
        <authorList>
            <person name="Desiere F."/>
        </authorList>
    </citation>
    <scope>NUCLEOTIDE SEQUENCE</scope>
</reference>
<evidence type="ECO:0000313" key="1">
    <source>
        <dbReference type="EMBL" id="CAA64941.1"/>
    </source>
</evidence>
<dbReference type="RefSeq" id="NP_049984.1">
    <property type="nucleotide sequence ID" value="NC_000872.1"/>
</dbReference>
<dbReference type="PIR" id="T09277">
    <property type="entry name" value="T09277"/>
</dbReference>